<dbReference type="Proteomes" id="UP000093391">
    <property type="component" value="Chromosome"/>
</dbReference>
<dbReference type="OrthoDB" id="6074960at2"/>
<evidence type="ECO:0000313" key="1">
    <source>
        <dbReference type="EMBL" id="AOA59079.1"/>
    </source>
</evidence>
<sequence>MSHPQIEQLIDAHLAFLTDCFAQDNTVHDEFLAFYQWFKQQALQDIWQFPDIFALLKAQILQRPASDSLIQQISTHIHFALCHPLNHDTTVQDILPVLTIDKIARYVADKSQHRQKLIQRIVQQPAFTTMLSQVIHQSIQEYIDNTIVNKKVPGVGRFMKMGKSVFESVTDSNIDDTVRNYLQKNLLRISELSEKIINQHLDDERLYHLQASLWHKIKGLPLSTLQDYICLEDLPHTVALGHEIWDYLRQSEYLAQQLHDGAYTWYVRNQEKPMASILNDLNIDDNLVAEQLSPLLQPIFAQMLQQSYLQQRARHYLSQFYYAESTLDLLSQLDLTARDQQHSS</sequence>
<dbReference type="EMBL" id="CP016895">
    <property type="protein sequence ID" value="AOA59079.1"/>
    <property type="molecule type" value="Genomic_DNA"/>
</dbReference>
<reference evidence="1 2" key="1">
    <citation type="submission" date="2016-08" db="EMBL/GenBank/DDBJ databases">
        <authorList>
            <person name="Seilhamer J.J."/>
        </authorList>
    </citation>
    <scope>NUCLEOTIDE SEQUENCE [LARGE SCALE GENOMIC DNA]</scope>
    <source>
        <strain evidence="1 2">BRTC-1</strain>
    </source>
</reference>
<evidence type="ECO:0000313" key="2">
    <source>
        <dbReference type="Proteomes" id="UP000093391"/>
    </source>
</evidence>
<name>A0A1B2M1N7_9GAMM</name>
<protein>
    <submittedName>
        <fullName evidence="1">Uncharacterized protein</fullName>
    </submittedName>
</protein>
<accession>A0A1B2M1N7</accession>
<dbReference type="STRING" id="1789224.BFG52_12445"/>
<proteinExistence type="predicted"/>
<dbReference type="KEGG" id="ala:BFG52_12445"/>
<keyword evidence="2" id="KW-1185">Reference proteome</keyword>
<dbReference type="AlphaFoldDB" id="A0A1B2M1N7"/>
<organism evidence="1 2">
    <name type="scientific">Acinetobacter larvae</name>
    <dbReference type="NCBI Taxonomy" id="1789224"/>
    <lineage>
        <taxon>Bacteria</taxon>
        <taxon>Pseudomonadati</taxon>
        <taxon>Pseudomonadota</taxon>
        <taxon>Gammaproteobacteria</taxon>
        <taxon>Moraxellales</taxon>
        <taxon>Moraxellaceae</taxon>
        <taxon>Acinetobacter</taxon>
    </lineage>
</organism>
<gene>
    <name evidence="1" type="ORF">BFG52_12445</name>
</gene>
<dbReference type="RefSeq" id="WP_067556745.1">
    <property type="nucleotide sequence ID" value="NZ_CP016895.1"/>
</dbReference>